<keyword evidence="3 6" id="KW-0812">Transmembrane</keyword>
<name>A0A0D3JKA5_EMIH1</name>
<evidence type="ECO:0000313" key="7">
    <source>
        <dbReference type="EnsemblProtists" id="EOD23940"/>
    </source>
</evidence>
<evidence type="ECO:0000256" key="3">
    <source>
        <dbReference type="ARBA" id="ARBA00022692"/>
    </source>
</evidence>
<sequence length="358" mass="37617">MLEQGALPSEAGTSSPMLRRLEYRRFGHTGSVAYLLYHRSFLDFSACLLSAVAHVLRAYPATLALAAAAAAAAMLYAVLWSAALAATAQLPRQAAASSLLLLSFFWTLQTIKAVVHATVAGTAASRYVLLLGSTVASWYFLSPHVPPSPTKRALRRAVTTSFGSLCLGALLASSLQTTRVLSRVASRHAPCGAGVRSGCLCVLGFVDVLLRFCNEYAYTQVALYGKTFTRASRDTWTLLVHHSGVEALLQRGAQLAGFAIGYAALSVVGTTVQAGVAALYVCYAEDPTPLASIAPSLYATFIAQPHVPTGGEAERPPTSLGGSVGGGWNSGFFGSFHCMASSADTDSLSRPLTATQEF</sequence>
<evidence type="ECO:0000256" key="4">
    <source>
        <dbReference type="ARBA" id="ARBA00022989"/>
    </source>
</evidence>
<comment type="subcellular location">
    <subcellularLocation>
        <location evidence="6">Cell membrane</location>
        <topology evidence="6">Multi-pass membrane protein</topology>
    </subcellularLocation>
    <subcellularLocation>
        <location evidence="1">Membrane</location>
        <topology evidence="1">Multi-pass membrane protein</topology>
    </subcellularLocation>
</comment>
<dbReference type="AlphaFoldDB" id="A0A0D3JKA5"/>
<dbReference type="GO" id="GO:0022857">
    <property type="term" value="F:transmembrane transporter activity"/>
    <property type="evidence" value="ECO:0007669"/>
    <property type="project" value="UniProtKB-UniRule"/>
</dbReference>
<dbReference type="KEGG" id="ehx:EMIHUDRAFT_450619"/>
<keyword evidence="4 6" id="KW-1133">Transmembrane helix</keyword>
<comment type="function">
    <text evidence="6">Choline transporter.</text>
</comment>
<evidence type="ECO:0000256" key="5">
    <source>
        <dbReference type="ARBA" id="ARBA00023136"/>
    </source>
</evidence>
<protein>
    <recommendedName>
        <fullName evidence="6">Choline transporter-like protein</fullName>
    </recommendedName>
</protein>
<evidence type="ECO:0000256" key="1">
    <source>
        <dbReference type="ARBA" id="ARBA00004141"/>
    </source>
</evidence>
<comment type="caution">
    <text evidence="6">Lacks conserved residue(s) required for the propagation of feature annotation.</text>
</comment>
<dbReference type="HOGENOM" id="CLU_774846_0_0_1"/>
<dbReference type="Proteomes" id="UP000013827">
    <property type="component" value="Unassembled WGS sequence"/>
</dbReference>
<dbReference type="OMA" id="YTIRRHI"/>
<dbReference type="PANTHER" id="PTHR12385">
    <property type="entry name" value="CHOLINE TRANSPORTER-LIKE (SLC FAMILY 44)"/>
    <property type="match status" value="1"/>
</dbReference>
<accession>A0A0D3JKA5</accession>
<dbReference type="eggNOG" id="KOG1362">
    <property type="taxonomic scope" value="Eukaryota"/>
</dbReference>
<reference evidence="8" key="1">
    <citation type="journal article" date="2013" name="Nature">
        <title>Pan genome of the phytoplankton Emiliania underpins its global distribution.</title>
        <authorList>
            <person name="Read B.A."/>
            <person name="Kegel J."/>
            <person name="Klute M.J."/>
            <person name="Kuo A."/>
            <person name="Lefebvre S.C."/>
            <person name="Maumus F."/>
            <person name="Mayer C."/>
            <person name="Miller J."/>
            <person name="Monier A."/>
            <person name="Salamov A."/>
            <person name="Young J."/>
            <person name="Aguilar M."/>
            <person name="Claverie J.M."/>
            <person name="Frickenhaus S."/>
            <person name="Gonzalez K."/>
            <person name="Herman E.K."/>
            <person name="Lin Y.C."/>
            <person name="Napier J."/>
            <person name="Ogata H."/>
            <person name="Sarno A.F."/>
            <person name="Shmutz J."/>
            <person name="Schroeder D."/>
            <person name="de Vargas C."/>
            <person name="Verret F."/>
            <person name="von Dassow P."/>
            <person name="Valentin K."/>
            <person name="Van de Peer Y."/>
            <person name="Wheeler G."/>
            <person name="Dacks J.B."/>
            <person name="Delwiche C.F."/>
            <person name="Dyhrman S.T."/>
            <person name="Glockner G."/>
            <person name="John U."/>
            <person name="Richards T."/>
            <person name="Worden A.Z."/>
            <person name="Zhang X."/>
            <person name="Grigoriev I.V."/>
            <person name="Allen A.E."/>
            <person name="Bidle K."/>
            <person name="Borodovsky M."/>
            <person name="Bowler C."/>
            <person name="Brownlee C."/>
            <person name="Cock J.M."/>
            <person name="Elias M."/>
            <person name="Gladyshev V.N."/>
            <person name="Groth M."/>
            <person name="Guda C."/>
            <person name="Hadaegh A."/>
            <person name="Iglesias-Rodriguez M.D."/>
            <person name="Jenkins J."/>
            <person name="Jones B.M."/>
            <person name="Lawson T."/>
            <person name="Leese F."/>
            <person name="Lindquist E."/>
            <person name="Lobanov A."/>
            <person name="Lomsadze A."/>
            <person name="Malik S.B."/>
            <person name="Marsh M.E."/>
            <person name="Mackinder L."/>
            <person name="Mock T."/>
            <person name="Mueller-Roeber B."/>
            <person name="Pagarete A."/>
            <person name="Parker M."/>
            <person name="Probert I."/>
            <person name="Quesneville H."/>
            <person name="Raines C."/>
            <person name="Rensing S.A."/>
            <person name="Riano-Pachon D.M."/>
            <person name="Richier S."/>
            <person name="Rokitta S."/>
            <person name="Shiraiwa Y."/>
            <person name="Soanes D.M."/>
            <person name="van der Giezen M."/>
            <person name="Wahlund T.M."/>
            <person name="Williams B."/>
            <person name="Wilson W."/>
            <person name="Wolfe G."/>
            <person name="Wurch L.L."/>
        </authorList>
    </citation>
    <scope>NUCLEOTIDE SEQUENCE</scope>
</reference>
<dbReference type="PaxDb" id="2903-EOD23940"/>
<feature type="transmembrane region" description="Helical" evidence="6">
    <location>
        <begin position="65"/>
        <end position="87"/>
    </location>
</feature>
<organism evidence="7 8">
    <name type="scientific">Emiliania huxleyi (strain CCMP1516)</name>
    <dbReference type="NCBI Taxonomy" id="280463"/>
    <lineage>
        <taxon>Eukaryota</taxon>
        <taxon>Haptista</taxon>
        <taxon>Haptophyta</taxon>
        <taxon>Prymnesiophyceae</taxon>
        <taxon>Isochrysidales</taxon>
        <taxon>Noelaerhabdaceae</taxon>
        <taxon>Emiliania</taxon>
    </lineage>
</organism>
<evidence type="ECO:0000256" key="2">
    <source>
        <dbReference type="ARBA" id="ARBA00007168"/>
    </source>
</evidence>
<dbReference type="EnsemblProtists" id="EOD23940">
    <property type="protein sequence ID" value="EOD23940"/>
    <property type="gene ID" value="EMIHUDRAFT_450619"/>
</dbReference>
<evidence type="ECO:0000256" key="6">
    <source>
        <dbReference type="RuleBase" id="RU368066"/>
    </source>
</evidence>
<proteinExistence type="inferred from homology"/>
<keyword evidence="8" id="KW-1185">Reference proteome</keyword>
<dbReference type="PANTHER" id="PTHR12385:SF4">
    <property type="entry name" value="PROTEIN PNS1"/>
    <property type="match status" value="1"/>
</dbReference>
<dbReference type="GeneID" id="17269486"/>
<feature type="transmembrane region" description="Helical" evidence="6">
    <location>
        <begin position="99"/>
        <end position="118"/>
    </location>
</feature>
<evidence type="ECO:0000313" key="8">
    <source>
        <dbReference type="Proteomes" id="UP000013827"/>
    </source>
</evidence>
<comment type="similarity">
    <text evidence="2 6">Belongs to the CTL (choline transporter-like) family.</text>
</comment>
<reference evidence="7" key="2">
    <citation type="submission" date="2024-10" db="UniProtKB">
        <authorList>
            <consortium name="EnsemblProtists"/>
        </authorList>
    </citation>
    <scope>IDENTIFICATION</scope>
</reference>
<dbReference type="Pfam" id="PF04515">
    <property type="entry name" value="Choline_transpo"/>
    <property type="match status" value="1"/>
</dbReference>
<keyword evidence="5 6" id="KW-0472">Membrane</keyword>
<dbReference type="GO" id="GO:0005886">
    <property type="term" value="C:plasma membrane"/>
    <property type="evidence" value="ECO:0007669"/>
    <property type="project" value="UniProtKB-SubCell"/>
</dbReference>
<dbReference type="InterPro" id="IPR007603">
    <property type="entry name" value="Choline_transptr-like"/>
</dbReference>
<dbReference type="RefSeq" id="XP_005776369.1">
    <property type="nucleotide sequence ID" value="XM_005776312.1"/>
</dbReference>